<dbReference type="InterPro" id="IPR013783">
    <property type="entry name" value="Ig-like_fold"/>
</dbReference>
<organism evidence="1 2">
    <name type="scientific">Planktosalinus lacus</name>
    <dbReference type="NCBI Taxonomy" id="1526573"/>
    <lineage>
        <taxon>Bacteria</taxon>
        <taxon>Pseudomonadati</taxon>
        <taxon>Bacteroidota</taxon>
        <taxon>Flavobacteriia</taxon>
        <taxon>Flavobacteriales</taxon>
        <taxon>Flavobacteriaceae</taxon>
        <taxon>Planktosalinus</taxon>
    </lineage>
</organism>
<name>A0A8J2V914_9FLAO</name>
<dbReference type="Proteomes" id="UP000652231">
    <property type="component" value="Unassembled WGS sequence"/>
</dbReference>
<dbReference type="GO" id="GO:0030246">
    <property type="term" value="F:carbohydrate binding"/>
    <property type="evidence" value="ECO:0007669"/>
    <property type="project" value="InterPro"/>
</dbReference>
<dbReference type="AlphaFoldDB" id="A0A8J2V914"/>
<sequence>MGVEIKRARDLNYIHTKQVVHFSINSSNTTFINPNQNVKTLVLQNSNLKTAITDLKPQYTLGNELIYRYDLEASFWGGNEYYNFDNSDVRGATVNIRRIEMAETFINYLYTNISRKDRPYTFNPDINGNFLVRNIRGQKSSIDAEYVWVHFALQYYEDLNEGEEIHIYGNFNNYNTNELTRLNYDQATDTYRLKYLFKQGFYNYKYVIKESDGTIQEGVISGNFDETENDYTVVVYYRDLGGRFDRIVGVGSNNSENITNN</sequence>
<accession>A0A8J2V914</accession>
<dbReference type="EMBL" id="BMGK01000003">
    <property type="protein sequence ID" value="GGD87724.1"/>
    <property type="molecule type" value="Genomic_DNA"/>
</dbReference>
<dbReference type="SUPFAM" id="SSF49452">
    <property type="entry name" value="Starch-binding domain-like"/>
    <property type="match status" value="1"/>
</dbReference>
<evidence type="ECO:0000313" key="2">
    <source>
        <dbReference type="Proteomes" id="UP000652231"/>
    </source>
</evidence>
<keyword evidence="2" id="KW-1185">Reference proteome</keyword>
<protein>
    <recommendedName>
        <fullName evidence="3">DUF5103 domain-containing protein</fullName>
    </recommendedName>
</protein>
<gene>
    <name evidence="1" type="ORF">GCM10011312_09670</name>
</gene>
<dbReference type="InterPro" id="IPR013784">
    <property type="entry name" value="Carb-bd-like_fold"/>
</dbReference>
<reference evidence="1" key="1">
    <citation type="journal article" date="2014" name="Int. J. Syst. Evol. Microbiol.">
        <title>Complete genome sequence of Corynebacterium casei LMG S-19264T (=DSM 44701T), isolated from a smear-ripened cheese.</title>
        <authorList>
            <consortium name="US DOE Joint Genome Institute (JGI-PGF)"/>
            <person name="Walter F."/>
            <person name="Albersmeier A."/>
            <person name="Kalinowski J."/>
            <person name="Ruckert C."/>
        </authorList>
    </citation>
    <scope>NUCLEOTIDE SEQUENCE</scope>
    <source>
        <strain evidence="1">CGMCC 1.12924</strain>
    </source>
</reference>
<evidence type="ECO:0000313" key="1">
    <source>
        <dbReference type="EMBL" id="GGD87724.1"/>
    </source>
</evidence>
<evidence type="ECO:0008006" key="3">
    <source>
        <dbReference type="Google" id="ProtNLM"/>
    </source>
</evidence>
<reference evidence="1" key="2">
    <citation type="submission" date="2020-09" db="EMBL/GenBank/DDBJ databases">
        <authorList>
            <person name="Sun Q."/>
            <person name="Zhou Y."/>
        </authorList>
    </citation>
    <scope>NUCLEOTIDE SEQUENCE</scope>
    <source>
        <strain evidence="1">CGMCC 1.12924</strain>
    </source>
</reference>
<dbReference type="Gene3D" id="2.60.40.10">
    <property type="entry name" value="Immunoglobulins"/>
    <property type="match status" value="1"/>
</dbReference>
<comment type="caution">
    <text evidence="1">The sequence shown here is derived from an EMBL/GenBank/DDBJ whole genome shotgun (WGS) entry which is preliminary data.</text>
</comment>
<proteinExistence type="predicted"/>